<dbReference type="AlphaFoldDB" id="A0A1T4K9X1"/>
<sequence>MDDPLEPLRSRLADLEERVTRLEGAAPTGDTSSPTAADPRFAPLEELKRNADPQRGAVLFTGVVPLPTGEVYEWQQGAEAAELTEADWSEVAPALDALGHPVRLRLLQLVLTGTYASADLKEDPTLGTTGQLYHHLRQLVAAGWLHSTGRGRYRVPPQRVIPLLVVLAAGRS</sequence>
<accession>A0A1T4K9X1</accession>
<name>A0A1T4K9X1_9ACTN</name>
<dbReference type="OrthoDB" id="3730926at2"/>
<protein>
    <recommendedName>
        <fullName evidence="4">Helix-turn-helix domain-containing protein</fullName>
    </recommendedName>
</protein>
<dbReference type="EMBL" id="FUWS01000001">
    <property type="protein sequence ID" value="SJZ39113.1"/>
    <property type="molecule type" value="Genomic_DNA"/>
</dbReference>
<reference evidence="2 3" key="1">
    <citation type="submission" date="2017-02" db="EMBL/GenBank/DDBJ databases">
        <authorList>
            <person name="Peterson S.W."/>
        </authorList>
    </citation>
    <scope>NUCLEOTIDE SEQUENCE [LARGE SCALE GENOMIC DNA]</scope>
    <source>
        <strain evidence="2 3">DSM 45154</strain>
    </source>
</reference>
<evidence type="ECO:0008006" key="4">
    <source>
        <dbReference type="Google" id="ProtNLM"/>
    </source>
</evidence>
<dbReference type="SUPFAM" id="SSF46785">
    <property type="entry name" value="Winged helix' DNA-binding domain"/>
    <property type="match status" value="1"/>
</dbReference>
<evidence type="ECO:0000256" key="1">
    <source>
        <dbReference type="SAM" id="MobiDB-lite"/>
    </source>
</evidence>
<organism evidence="2 3">
    <name type="scientific">Marinactinospora thermotolerans DSM 45154</name>
    <dbReference type="NCBI Taxonomy" id="1122192"/>
    <lineage>
        <taxon>Bacteria</taxon>
        <taxon>Bacillati</taxon>
        <taxon>Actinomycetota</taxon>
        <taxon>Actinomycetes</taxon>
        <taxon>Streptosporangiales</taxon>
        <taxon>Nocardiopsidaceae</taxon>
        <taxon>Marinactinospora</taxon>
    </lineage>
</organism>
<evidence type="ECO:0000313" key="3">
    <source>
        <dbReference type="Proteomes" id="UP000190637"/>
    </source>
</evidence>
<dbReference type="Gene3D" id="1.10.10.10">
    <property type="entry name" value="Winged helix-like DNA-binding domain superfamily/Winged helix DNA-binding domain"/>
    <property type="match status" value="1"/>
</dbReference>
<dbReference type="STRING" id="1122192.SAMN02745673_00254"/>
<feature type="compositionally biased region" description="Basic and acidic residues" evidence="1">
    <location>
        <begin position="1"/>
        <end position="21"/>
    </location>
</feature>
<keyword evidence="3" id="KW-1185">Reference proteome</keyword>
<dbReference type="Proteomes" id="UP000190637">
    <property type="component" value="Unassembled WGS sequence"/>
</dbReference>
<dbReference type="RefSeq" id="WP_078759690.1">
    <property type="nucleotide sequence ID" value="NZ_FUWS01000001.1"/>
</dbReference>
<gene>
    <name evidence="2" type="ORF">SAMN02745673_00254</name>
</gene>
<feature type="region of interest" description="Disordered" evidence="1">
    <location>
        <begin position="1"/>
        <end position="42"/>
    </location>
</feature>
<proteinExistence type="predicted"/>
<evidence type="ECO:0000313" key="2">
    <source>
        <dbReference type="EMBL" id="SJZ39113.1"/>
    </source>
</evidence>
<dbReference type="InterPro" id="IPR036388">
    <property type="entry name" value="WH-like_DNA-bd_sf"/>
</dbReference>
<dbReference type="InterPro" id="IPR036390">
    <property type="entry name" value="WH_DNA-bd_sf"/>
</dbReference>